<protein>
    <submittedName>
        <fullName evidence="1">Uncharacterized protein</fullName>
    </submittedName>
</protein>
<reference evidence="1 2" key="1">
    <citation type="submission" date="2020-02" db="EMBL/GenBank/DDBJ databases">
        <title>Whole genome sequence of Halogeometricum borinquense strain wsp4.</title>
        <authorList>
            <person name="Verma D.K."/>
            <person name="Gopal K."/>
            <person name="Prasad E.S."/>
        </authorList>
    </citation>
    <scope>NUCLEOTIDE SEQUENCE [LARGE SCALE GENOMIC DNA]</scope>
    <source>
        <strain evidence="2">wsp4</strain>
    </source>
</reference>
<dbReference type="RefSeq" id="WP_163488051.1">
    <property type="nucleotide sequence ID" value="NZ_JAXCMF010000028.1"/>
</dbReference>
<evidence type="ECO:0000313" key="2">
    <source>
        <dbReference type="Proteomes" id="UP000465846"/>
    </source>
</evidence>
<dbReference type="AlphaFoldDB" id="A0A6C0UP85"/>
<gene>
    <name evidence="1" type="ORF">G3I44_04085</name>
</gene>
<evidence type="ECO:0000313" key="1">
    <source>
        <dbReference type="EMBL" id="QIB76393.1"/>
    </source>
</evidence>
<name>A0A6C0UP85_9EURY</name>
<dbReference type="EMBL" id="CP048739">
    <property type="protein sequence ID" value="QIB76393.1"/>
    <property type="molecule type" value="Genomic_DNA"/>
</dbReference>
<dbReference type="Proteomes" id="UP000465846">
    <property type="component" value="Chromosome"/>
</dbReference>
<proteinExistence type="predicted"/>
<dbReference type="Pfam" id="PF24434">
    <property type="entry name" value="DUF7557"/>
    <property type="match status" value="1"/>
</dbReference>
<accession>A0A6C0UP85</accession>
<dbReference type="InterPro" id="IPR055979">
    <property type="entry name" value="DUF7557"/>
</dbReference>
<organism evidence="1 2">
    <name type="scientific">Halogeometricum borinquense</name>
    <dbReference type="NCBI Taxonomy" id="60847"/>
    <lineage>
        <taxon>Archaea</taxon>
        <taxon>Methanobacteriati</taxon>
        <taxon>Methanobacteriota</taxon>
        <taxon>Stenosarchaea group</taxon>
        <taxon>Halobacteria</taxon>
        <taxon>Halobacteriales</taxon>
        <taxon>Haloferacaceae</taxon>
        <taxon>Halogeometricum</taxon>
    </lineage>
</organism>
<sequence>MRVHEDTKRKLEKLKREDETWDEFLDRLANKQRSMTPGAWEGTDKVDSQAVLLTSSVYEIHVNWRTMILQGNAC</sequence>